<dbReference type="Pfam" id="PF14529">
    <property type="entry name" value="Exo_endo_phos_2"/>
    <property type="match status" value="1"/>
</dbReference>
<dbReference type="InterPro" id="IPR005135">
    <property type="entry name" value="Endo/exonuclease/phosphatase"/>
</dbReference>
<dbReference type="STRING" id="441959.B8MKG4"/>
<dbReference type="VEuPathDB" id="FungiDB:TSTA_047650"/>
<evidence type="ECO:0000313" key="2">
    <source>
        <dbReference type="EMBL" id="EED15319.1"/>
    </source>
</evidence>
<dbReference type="Gene3D" id="3.60.10.10">
    <property type="entry name" value="Endonuclease/exonuclease/phosphatase"/>
    <property type="match status" value="1"/>
</dbReference>
<dbReference type="EMBL" id="EQ962657">
    <property type="protein sequence ID" value="EED15319.1"/>
    <property type="molecule type" value="Genomic_DNA"/>
</dbReference>
<keyword evidence="3" id="KW-1185">Reference proteome</keyword>
<dbReference type="PhylomeDB" id="B8MKG4"/>
<organism evidence="2 3">
    <name type="scientific">Talaromyces stipitatus (strain ATCC 10500 / CBS 375.48 / QM 6759 / NRRL 1006)</name>
    <name type="common">Penicillium stipitatum</name>
    <dbReference type="NCBI Taxonomy" id="441959"/>
    <lineage>
        <taxon>Eukaryota</taxon>
        <taxon>Fungi</taxon>
        <taxon>Dikarya</taxon>
        <taxon>Ascomycota</taxon>
        <taxon>Pezizomycotina</taxon>
        <taxon>Eurotiomycetes</taxon>
        <taxon>Eurotiomycetidae</taxon>
        <taxon>Eurotiales</taxon>
        <taxon>Trichocomaceae</taxon>
        <taxon>Talaromyces</taxon>
        <taxon>Talaromyces sect. Talaromyces</taxon>
    </lineage>
</organism>
<name>B8MKG4_TALSN</name>
<reference evidence="3" key="1">
    <citation type="journal article" date="2015" name="Genome Announc.">
        <title>Genome sequence of the AIDS-associated pathogen Penicillium marneffei (ATCC18224) and its near taxonomic relative Talaromyces stipitatus (ATCC10500).</title>
        <authorList>
            <person name="Nierman W.C."/>
            <person name="Fedorova-Abrams N.D."/>
            <person name="Andrianopoulos A."/>
        </authorList>
    </citation>
    <scope>NUCLEOTIDE SEQUENCE [LARGE SCALE GENOMIC DNA]</scope>
    <source>
        <strain evidence="3">ATCC 10500 / CBS 375.48 / QM 6759 / NRRL 1006</strain>
    </source>
</reference>
<dbReference type="GO" id="GO:0003824">
    <property type="term" value="F:catalytic activity"/>
    <property type="evidence" value="ECO:0007669"/>
    <property type="project" value="InterPro"/>
</dbReference>
<dbReference type="OrthoDB" id="5151283at2759"/>
<dbReference type="AlphaFoldDB" id="B8MKG4"/>
<dbReference type="InterPro" id="IPR036691">
    <property type="entry name" value="Endo/exonu/phosph_ase_sf"/>
</dbReference>
<feature type="domain" description="Endonuclease/exonuclease/phosphatase" evidence="1">
    <location>
        <begin position="88"/>
        <end position="211"/>
    </location>
</feature>
<sequence length="381" mass="44792">MAPLLADENIWKYNIIAIQELWRNQFQTTTYHLVKDRFDLVYNEQPNTRVCFFINSQLRGAWTHTHHTLDLDTLHLQFKNGKEARIVHIHNIYNLVESQNENQPSTLPDLRKALESDREEEHLLIGDFNLHYPMWGGVQSRKTSEEATDLLELITDYHLELLLPVGTKTRQDNGEPSTIDLVFGTWLLSESIISCGLTGNDLDHNSDHLLITTLLSLTTTRHPERKRRLWNQLREKDFQEETINKAIEHHCPESQVCPRSVPGWTPEIKAAQMHARRLHRQFQLLRTKEAWEEYRAARNLKGRLIKKLLRKNHWEQIQEATETQSGLWRLAKWARNRQPRQSFTPPLRVDLGPMKTQTEDKIALLKENFFPQMKEADLSDL</sequence>
<dbReference type="Proteomes" id="UP000001745">
    <property type="component" value="Unassembled WGS sequence"/>
</dbReference>
<dbReference type="GeneID" id="8099315"/>
<dbReference type="eggNOG" id="KOG1075">
    <property type="taxonomic scope" value="Eukaryota"/>
</dbReference>
<dbReference type="OMA" id="ENRSETH"/>
<protein>
    <recommendedName>
        <fullName evidence="1">Endonuclease/exonuclease/phosphatase domain-containing protein</fullName>
    </recommendedName>
</protein>
<gene>
    <name evidence="2" type="ORF">TSTA_047650</name>
</gene>
<proteinExistence type="predicted"/>
<dbReference type="RefSeq" id="XP_002485272.1">
    <property type="nucleotide sequence ID" value="XM_002485227.1"/>
</dbReference>
<dbReference type="InParanoid" id="B8MKG4"/>
<evidence type="ECO:0000313" key="3">
    <source>
        <dbReference type="Proteomes" id="UP000001745"/>
    </source>
</evidence>
<evidence type="ECO:0000259" key="1">
    <source>
        <dbReference type="Pfam" id="PF14529"/>
    </source>
</evidence>
<dbReference type="SUPFAM" id="SSF56219">
    <property type="entry name" value="DNase I-like"/>
    <property type="match status" value="1"/>
</dbReference>
<dbReference type="HOGENOM" id="CLU_591969_0_0_1"/>
<accession>B8MKG4</accession>